<dbReference type="Gene3D" id="1.10.260.40">
    <property type="entry name" value="lambda repressor-like DNA-binding domains"/>
    <property type="match status" value="1"/>
</dbReference>
<dbReference type="Pfam" id="PF17765">
    <property type="entry name" value="MLTR_LBD"/>
    <property type="match status" value="1"/>
</dbReference>
<name>A0ABU4VAJ5_9PSEU</name>
<dbReference type="PANTHER" id="PTHR35010:SF2">
    <property type="entry name" value="BLL4672 PROTEIN"/>
    <property type="match status" value="1"/>
</dbReference>
<dbReference type="InterPro" id="IPR001387">
    <property type="entry name" value="Cro/C1-type_HTH"/>
</dbReference>
<dbReference type="EMBL" id="JAXAVU010000016">
    <property type="protein sequence ID" value="MDX8148827.1"/>
    <property type="molecule type" value="Genomic_DNA"/>
</dbReference>
<dbReference type="SUPFAM" id="SSF47413">
    <property type="entry name" value="lambda repressor-like DNA-binding domains"/>
    <property type="match status" value="1"/>
</dbReference>
<reference evidence="2 3" key="1">
    <citation type="submission" date="2023-11" db="EMBL/GenBank/DDBJ databases">
        <title>Lentzea sokolovensis, sp. nov., Lentzea kristufkii, sp. nov., and Lentzea miocenensis, sp. nov., rare actinobacteria from Sokolov Coal Basin, Miocene lacustrine sediment, Czech Republic.</title>
        <authorList>
            <person name="Lara A."/>
            <person name="Kotroba L."/>
            <person name="Nouioui I."/>
            <person name="Neumann-Schaal M."/>
            <person name="Mast Y."/>
            <person name="Chronakova A."/>
        </authorList>
    </citation>
    <scope>NUCLEOTIDE SEQUENCE [LARGE SCALE GENOMIC DNA]</scope>
    <source>
        <strain evidence="2 3">BCCO 10_0061</strain>
    </source>
</reference>
<accession>A0ABU4VAJ5</accession>
<protein>
    <submittedName>
        <fullName evidence="2">Helix-turn-helix domain-containing protein</fullName>
    </submittedName>
</protein>
<keyword evidence="3" id="KW-1185">Reference proteome</keyword>
<dbReference type="PROSITE" id="PS50943">
    <property type="entry name" value="HTH_CROC1"/>
    <property type="match status" value="1"/>
</dbReference>
<evidence type="ECO:0000313" key="2">
    <source>
        <dbReference type="EMBL" id="MDX8148827.1"/>
    </source>
</evidence>
<comment type="caution">
    <text evidence="2">The sequence shown here is derived from an EMBL/GenBank/DDBJ whole genome shotgun (WGS) entry which is preliminary data.</text>
</comment>
<dbReference type="CDD" id="cd00093">
    <property type="entry name" value="HTH_XRE"/>
    <property type="match status" value="1"/>
</dbReference>
<gene>
    <name evidence="2" type="ORF">SK854_42390</name>
</gene>
<dbReference type="InterPro" id="IPR010982">
    <property type="entry name" value="Lambda_DNA-bd_dom_sf"/>
</dbReference>
<feature type="domain" description="HTH cro/C1-type" evidence="1">
    <location>
        <begin position="40"/>
        <end position="85"/>
    </location>
</feature>
<organism evidence="2 3">
    <name type="scientific">Lentzea sokolovensis</name>
    <dbReference type="NCBI Taxonomy" id="3095429"/>
    <lineage>
        <taxon>Bacteria</taxon>
        <taxon>Bacillati</taxon>
        <taxon>Actinomycetota</taxon>
        <taxon>Actinomycetes</taxon>
        <taxon>Pseudonocardiales</taxon>
        <taxon>Pseudonocardiaceae</taxon>
        <taxon>Lentzea</taxon>
    </lineage>
</organism>
<dbReference type="SMART" id="SM00530">
    <property type="entry name" value="HTH_XRE"/>
    <property type="match status" value="1"/>
</dbReference>
<dbReference type="Gene3D" id="3.30.450.180">
    <property type="match status" value="1"/>
</dbReference>
<evidence type="ECO:0000313" key="3">
    <source>
        <dbReference type="Proteomes" id="UP001285352"/>
    </source>
</evidence>
<evidence type="ECO:0000259" key="1">
    <source>
        <dbReference type="PROSITE" id="PS50943"/>
    </source>
</evidence>
<dbReference type="Proteomes" id="UP001285352">
    <property type="component" value="Unassembled WGS sequence"/>
</dbReference>
<proteinExistence type="predicted"/>
<dbReference type="InterPro" id="IPR041413">
    <property type="entry name" value="MLTR_LBD"/>
</dbReference>
<dbReference type="PANTHER" id="PTHR35010">
    <property type="entry name" value="BLL4672 PROTEIN-RELATED"/>
    <property type="match status" value="1"/>
</dbReference>
<sequence>MNSDNGRLKDLGEFLRARRGELSPQAVGLPAGPVARRVPGLRREEVARLAAISTDYYRRLEQGRMAASGAVLDELARVLRLTDDQRVYLFELAGKPSGKARARSAQEISPQLRRLLDQLPEAAALVLGSGMDIIAWNRLAAALITDFAQIPEERRNYVRMVFTDPAMRTLYPDWADVARKAVTNLHMDAALHPDDPRLAELVIELSTQDADFREWWRGQHVEAKGQGTKRFHHPLVGELTLDWDTLICDTAPDQHVIVLTAQPGTPSHDALRILASWAGEHVPAAGPSDSGTPVAARPLR</sequence>
<dbReference type="Pfam" id="PF13560">
    <property type="entry name" value="HTH_31"/>
    <property type="match status" value="1"/>
</dbReference>
<dbReference type="RefSeq" id="WP_319980797.1">
    <property type="nucleotide sequence ID" value="NZ_JAXAVU010000016.1"/>
</dbReference>